<evidence type="ECO:0000313" key="5">
    <source>
        <dbReference type="Proteomes" id="UP000187321"/>
    </source>
</evidence>
<keyword evidence="1" id="KW-0812">Transmembrane</keyword>
<keyword evidence="4" id="KW-1185">Reference proteome</keyword>
<reference evidence="3 4" key="2">
    <citation type="submission" date="2017-01" db="EMBL/GenBank/DDBJ databases">
        <authorList>
            <person name="Mah S.A."/>
            <person name="Swanson W.J."/>
            <person name="Moy G.W."/>
            <person name="Vacquier V.D."/>
        </authorList>
    </citation>
    <scope>NUCLEOTIDE SEQUENCE [LARGE SCALE GENOMIC DNA]</scope>
    <source>
        <strain evidence="3 4">CGMCC 1.8909</strain>
    </source>
</reference>
<organism evidence="3 4">
    <name type="scientific">Natronorubrum daqingense</name>
    <dbReference type="NCBI Taxonomy" id="588898"/>
    <lineage>
        <taxon>Archaea</taxon>
        <taxon>Methanobacteriati</taxon>
        <taxon>Methanobacteriota</taxon>
        <taxon>Stenosarchaea group</taxon>
        <taxon>Halobacteria</taxon>
        <taxon>Halobacteriales</taxon>
        <taxon>Natrialbaceae</taxon>
        <taxon>Natronorubrum</taxon>
    </lineage>
</organism>
<accession>A0A1N7FXN1</accession>
<dbReference type="AlphaFoldDB" id="A0A1N7FXN1"/>
<dbReference type="EMBL" id="CP019329">
    <property type="protein sequence ID" value="APX98534.1"/>
    <property type="molecule type" value="Genomic_DNA"/>
</dbReference>
<gene>
    <name evidence="2" type="ORF">BB347_17655</name>
    <name evidence="3" type="ORF">SAMN05421809_3538</name>
</gene>
<sequence>MFRSRLERFKTACESSDAYVSYWLFGAVSVLLIVAAVSNAVGGWRLHGDLGWYFWIPTITPLRFPPLRYQLTTAAAQTVALGLFTLWATPSKHRTELLAEGVHPDLRGDQDDVN</sequence>
<dbReference type="GeneID" id="30957808"/>
<evidence type="ECO:0000313" key="3">
    <source>
        <dbReference type="EMBL" id="SIS04996.1"/>
    </source>
</evidence>
<dbReference type="RefSeq" id="WP_076583922.1">
    <property type="nucleotide sequence ID" value="NZ_CP019329.1"/>
</dbReference>
<dbReference type="Proteomes" id="UP000187321">
    <property type="component" value="Plasmid unnamed2"/>
</dbReference>
<reference evidence="2 5" key="1">
    <citation type="submission" date="2017-01" db="EMBL/GenBank/DDBJ databases">
        <title>Complete genome sequence of Haloterrigena daqingensis type strain (JX313T).</title>
        <authorList>
            <person name="Shuang W."/>
        </authorList>
    </citation>
    <scope>NUCLEOTIDE SEQUENCE [LARGE SCALE GENOMIC DNA]</scope>
    <source>
        <strain evidence="5">JX313</strain>
        <strain evidence="2">JX313T</strain>
        <plasmid evidence="5">Plasmid unnamed2</plasmid>
        <plasmid evidence="2">unnamed2</plasmid>
    </source>
</reference>
<evidence type="ECO:0000313" key="4">
    <source>
        <dbReference type="Proteomes" id="UP000185687"/>
    </source>
</evidence>
<keyword evidence="1" id="KW-0472">Membrane</keyword>
<protein>
    <submittedName>
        <fullName evidence="3">Uncharacterized protein</fullName>
    </submittedName>
</protein>
<dbReference type="KEGG" id="hda:BB347_17655"/>
<feature type="transmembrane region" description="Helical" evidence="1">
    <location>
        <begin position="21"/>
        <end position="47"/>
    </location>
</feature>
<keyword evidence="2" id="KW-0614">Plasmid</keyword>
<dbReference type="Proteomes" id="UP000185687">
    <property type="component" value="Unassembled WGS sequence"/>
</dbReference>
<name>A0A1N7FXN1_9EURY</name>
<evidence type="ECO:0000313" key="2">
    <source>
        <dbReference type="EMBL" id="APX98534.1"/>
    </source>
</evidence>
<geneLocation type="plasmid" evidence="2">
    <name>unnamed2</name>
</geneLocation>
<keyword evidence="1" id="KW-1133">Transmembrane helix</keyword>
<evidence type="ECO:0000256" key="1">
    <source>
        <dbReference type="SAM" id="Phobius"/>
    </source>
</evidence>
<proteinExistence type="predicted"/>
<dbReference type="EMBL" id="FTNP01000008">
    <property type="protein sequence ID" value="SIS04996.1"/>
    <property type="molecule type" value="Genomic_DNA"/>
</dbReference>